<keyword evidence="2" id="KW-0472">Membrane</keyword>
<dbReference type="EMBL" id="CDMZ01004764">
    <property type="protein sequence ID" value="CEM50835.1"/>
    <property type="molecule type" value="Genomic_DNA"/>
</dbReference>
<feature type="compositionally biased region" description="Basic and acidic residues" evidence="1">
    <location>
        <begin position="77"/>
        <end position="97"/>
    </location>
</feature>
<organism evidence="3">
    <name type="scientific">Chromera velia CCMP2878</name>
    <dbReference type="NCBI Taxonomy" id="1169474"/>
    <lineage>
        <taxon>Eukaryota</taxon>
        <taxon>Sar</taxon>
        <taxon>Alveolata</taxon>
        <taxon>Colpodellida</taxon>
        <taxon>Chromeraceae</taxon>
        <taxon>Chromera</taxon>
    </lineage>
</organism>
<reference evidence="3" key="1">
    <citation type="submission" date="2014-11" db="EMBL/GenBank/DDBJ databases">
        <authorList>
            <person name="Otto D Thomas"/>
            <person name="Naeem Raeece"/>
        </authorList>
    </citation>
    <scope>NUCLEOTIDE SEQUENCE</scope>
</reference>
<dbReference type="AlphaFoldDB" id="A0A0G4I1T3"/>
<feature type="transmembrane region" description="Helical" evidence="2">
    <location>
        <begin position="34"/>
        <end position="59"/>
    </location>
</feature>
<sequence length="258" mass="28090">MLDTLKCEAFEEDLEPRLVAAKSIVCTSDAYRTFFIVALLIIILYVGILPSVVITLFAVSKKRLERQSASEILGLDQGEKEVSSKPREGENSRRETHGSSPTVGTPSPTATTRLMDIRSSEESLTVGGRGHGRDDLESEASGGTRVQSSLLISVEGGMESQQPTTLKNKDGKDGALETGVTPSEGERGRQRGDGSVQRSTEDTVGPPLNFIEFYGTTRMKQKQLIRIFSFLIAGYKDKYFFCTSVSQLGGESGERGPR</sequence>
<evidence type="ECO:0000256" key="1">
    <source>
        <dbReference type="SAM" id="MobiDB-lite"/>
    </source>
</evidence>
<accession>A0A0G4I1T3</accession>
<protein>
    <submittedName>
        <fullName evidence="3">Uncharacterized protein</fullName>
    </submittedName>
</protein>
<feature type="region of interest" description="Disordered" evidence="1">
    <location>
        <begin position="75"/>
        <end position="205"/>
    </location>
</feature>
<name>A0A0G4I1T3_9ALVE</name>
<evidence type="ECO:0000256" key="2">
    <source>
        <dbReference type="SAM" id="Phobius"/>
    </source>
</evidence>
<keyword evidence="2" id="KW-0812">Transmembrane</keyword>
<dbReference type="PhylomeDB" id="A0A0G4I1T3"/>
<gene>
    <name evidence="3" type="ORF">Cvel_10205</name>
</gene>
<proteinExistence type="predicted"/>
<feature type="compositionally biased region" description="Polar residues" evidence="1">
    <location>
        <begin position="98"/>
        <end position="112"/>
    </location>
</feature>
<keyword evidence="2" id="KW-1133">Transmembrane helix</keyword>
<evidence type="ECO:0000313" key="3">
    <source>
        <dbReference type="EMBL" id="CEM50835.1"/>
    </source>
</evidence>
<dbReference type="VEuPathDB" id="CryptoDB:Cvel_10205"/>